<dbReference type="InParanoid" id="A0A7N2LAB4"/>
<protein>
    <recommendedName>
        <fullName evidence="1">DUF4283 domain-containing protein</fullName>
    </recommendedName>
</protein>
<feature type="domain" description="DUF4283" evidence="1">
    <location>
        <begin position="34"/>
        <end position="106"/>
    </location>
</feature>
<dbReference type="AlphaFoldDB" id="A0A7N2LAB4"/>
<dbReference type="EnsemblPlants" id="QL03p064331:mrna">
    <property type="protein sequence ID" value="QL03p064331:mrna:CDS:1"/>
    <property type="gene ID" value="QL03p064331"/>
</dbReference>
<keyword evidence="3" id="KW-1185">Reference proteome</keyword>
<sequence>MEDVLEDWKKLTLTEAEGAKVSIKKSKNLNTKEYVLATKFLTKRALNVEAIGRTFKPLWRSRGEFTIREAEDHVLLFVFEQENDAERVLASEPWVFDKHLVLFKRFDFSDYTRKVYYFKVLGPITWTANEHDGS</sequence>
<proteinExistence type="predicted"/>
<evidence type="ECO:0000259" key="1">
    <source>
        <dbReference type="Pfam" id="PF14111"/>
    </source>
</evidence>
<dbReference type="Gramene" id="QL03p064331:mrna">
    <property type="protein sequence ID" value="QL03p064331:mrna:CDS:1"/>
    <property type="gene ID" value="QL03p064331"/>
</dbReference>
<organism evidence="2 3">
    <name type="scientific">Quercus lobata</name>
    <name type="common">Valley oak</name>
    <dbReference type="NCBI Taxonomy" id="97700"/>
    <lineage>
        <taxon>Eukaryota</taxon>
        <taxon>Viridiplantae</taxon>
        <taxon>Streptophyta</taxon>
        <taxon>Embryophyta</taxon>
        <taxon>Tracheophyta</taxon>
        <taxon>Spermatophyta</taxon>
        <taxon>Magnoliopsida</taxon>
        <taxon>eudicotyledons</taxon>
        <taxon>Gunneridae</taxon>
        <taxon>Pentapetalae</taxon>
        <taxon>rosids</taxon>
        <taxon>fabids</taxon>
        <taxon>Fagales</taxon>
        <taxon>Fagaceae</taxon>
        <taxon>Quercus</taxon>
    </lineage>
</organism>
<accession>A0A7N2LAB4</accession>
<reference evidence="2" key="2">
    <citation type="submission" date="2021-01" db="UniProtKB">
        <authorList>
            <consortium name="EnsemblPlants"/>
        </authorList>
    </citation>
    <scope>IDENTIFICATION</scope>
</reference>
<dbReference type="OMA" id="WTANEHD"/>
<reference evidence="2 3" key="1">
    <citation type="journal article" date="2016" name="G3 (Bethesda)">
        <title>First Draft Assembly and Annotation of the Genome of a California Endemic Oak Quercus lobata Nee (Fagaceae).</title>
        <authorList>
            <person name="Sork V.L."/>
            <person name="Fitz-Gibbon S.T."/>
            <person name="Puiu D."/>
            <person name="Crepeau M."/>
            <person name="Gugger P.F."/>
            <person name="Sherman R."/>
            <person name="Stevens K."/>
            <person name="Langley C.H."/>
            <person name="Pellegrini M."/>
            <person name="Salzberg S.L."/>
        </authorList>
    </citation>
    <scope>NUCLEOTIDE SEQUENCE [LARGE SCALE GENOMIC DNA]</scope>
    <source>
        <strain evidence="2 3">cv. SW786</strain>
    </source>
</reference>
<dbReference type="EMBL" id="LRBV02000003">
    <property type="status" value="NOT_ANNOTATED_CDS"/>
    <property type="molecule type" value="Genomic_DNA"/>
</dbReference>
<name>A0A7N2LAB4_QUELO</name>
<dbReference type="InterPro" id="IPR025558">
    <property type="entry name" value="DUF4283"/>
</dbReference>
<evidence type="ECO:0000313" key="2">
    <source>
        <dbReference type="EnsemblPlants" id="QL03p064331:mrna:CDS:1"/>
    </source>
</evidence>
<evidence type="ECO:0000313" key="3">
    <source>
        <dbReference type="Proteomes" id="UP000594261"/>
    </source>
</evidence>
<dbReference type="Proteomes" id="UP000594261">
    <property type="component" value="Chromosome 3"/>
</dbReference>
<dbReference type="Pfam" id="PF14111">
    <property type="entry name" value="DUF4283"/>
    <property type="match status" value="1"/>
</dbReference>